<name>A0A401WFI8_STREY</name>
<evidence type="ECO:0000313" key="2">
    <source>
        <dbReference type="EMBL" id="GCD48104.1"/>
    </source>
</evidence>
<accession>A0A401WFI8</accession>
<sequence>MRFLRPVVVALAGLTFAATLSTGEASAAKGSFIWLGPEGKSYLVENPPNGRCLTMQQRAHGARNATKTPAVLYSGKKCKGRAVPLAPGQQAPRDAAFASVRFG</sequence>
<reference evidence="2 3" key="1">
    <citation type="submission" date="2018-11" db="EMBL/GenBank/DDBJ databases">
        <title>Whole genome sequence of Streptomyces paromomycinus NBRC 15454(T).</title>
        <authorList>
            <person name="Komaki H."/>
            <person name="Tamura T."/>
        </authorList>
    </citation>
    <scope>NUCLEOTIDE SEQUENCE [LARGE SCALE GENOMIC DNA]</scope>
    <source>
        <strain evidence="2 3">NBRC 15454</strain>
    </source>
</reference>
<comment type="caution">
    <text evidence="2">The sequence shown here is derived from an EMBL/GenBank/DDBJ whole genome shotgun (WGS) entry which is preliminary data.</text>
</comment>
<gene>
    <name evidence="2" type="ORF">GKJPGBOP_07900</name>
</gene>
<dbReference type="Proteomes" id="UP000286746">
    <property type="component" value="Unassembled WGS sequence"/>
</dbReference>
<evidence type="ECO:0000313" key="3">
    <source>
        <dbReference type="Proteomes" id="UP000286746"/>
    </source>
</evidence>
<dbReference type="EMBL" id="BHZD01000001">
    <property type="protein sequence ID" value="GCD48104.1"/>
    <property type="molecule type" value="Genomic_DNA"/>
</dbReference>
<protein>
    <submittedName>
        <fullName evidence="2">Uncharacterized protein</fullName>
    </submittedName>
</protein>
<organism evidence="2 3">
    <name type="scientific">Streptomyces paromomycinus</name>
    <name type="common">Streptomyces rimosus subsp. paromomycinus</name>
    <dbReference type="NCBI Taxonomy" id="92743"/>
    <lineage>
        <taxon>Bacteria</taxon>
        <taxon>Bacillati</taxon>
        <taxon>Actinomycetota</taxon>
        <taxon>Actinomycetes</taxon>
        <taxon>Kitasatosporales</taxon>
        <taxon>Streptomycetaceae</taxon>
        <taxon>Streptomyces</taxon>
    </lineage>
</organism>
<keyword evidence="3" id="KW-1185">Reference proteome</keyword>
<evidence type="ECO:0000256" key="1">
    <source>
        <dbReference type="SAM" id="SignalP"/>
    </source>
</evidence>
<proteinExistence type="predicted"/>
<dbReference type="AlphaFoldDB" id="A0A401WFI8"/>
<feature type="chain" id="PRO_5019283491" evidence="1">
    <location>
        <begin position="28"/>
        <end position="103"/>
    </location>
</feature>
<feature type="signal peptide" evidence="1">
    <location>
        <begin position="1"/>
        <end position="27"/>
    </location>
</feature>
<keyword evidence="1" id="KW-0732">Signal</keyword>